<sequence length="123" mass="13777">MCARAHELYAASLRAWKEGYDYIASLRVRRGQCYTKDADCGAFFPDWAPRAHLPTNDTNKTRCAEAPFGPPPPQDRIGLATAIRRPWPQPPESEDWGRPPRGGEDGFLPYHLALASILAVKWA</sequence>
<evidence type="ECO:0000313" key="2">
    <source>
        <dbReference type="EMBL" id="EJK52936.1"/>
    </source>
</evidence>
<dbReference type="Proteomes" id="UP000266841">
    <property type="component" value="Unassembled WGS sequence"/>
</dbReference>
<dbReference type="AlphaFoldDB" id="K0RVQ2"/>
<accession>K0RVQ2</accession>
<keyword evidence="3" id="KW-1185">Reference proteome</keyword>
<proteinExistence type="predicted"/>
<dbReference type="EMBL" id="AGNL01038913">
    <property type="protein sequence ID" value="EJK52936.1"/>
    <property type="molecule type" value="Genomic_DNA"/>
</dbReference>
<protein>
    <submittedName>
        <fullName evidence="2">Uncharacterized protein</fullName>
    </submittedName>
</protein>
<evidence type="ECO:0000313" key="3">
    <source>
        <dbReference type="Proteomes" id="UP000266841"/>
    </source>
</evidence>
<reference evidence="2 3" key="1">
    <citation type="journal article" date="2012" name="Genome Biol.">
        <title>Genome and low-iron response of an oceanic diatom adapted to chronic iron limitation.</title>
        <authorList>
            <person name="Lommer M."/>
            <person name="Specht M."/>
            <person name="Roy A.S."/>
            <person name="Kraemer L."/>
            <person name="Andreson R."/>
            <person name="Gutowska M.A."/>
            <person name="Wolf J."/>
            <person name="Bergner S.V."/>
            <person name="Schilhabel M.B."/>
            <person name="Klostermeier U.C."/>
            <person name="Beiko R.G."/>
            <person name="Rosenstiel P."/>
            <person name="Hippler M."/>
            <person name="Laroche J."/>
        </authorList>
    </citation>
    <scope>NUCLEOTIDE SEQUENCE [LARGE SCALE GENOMIC DNA]</scope>
    <source>
        <strain evidence="2 3">CCMP1005</strain>
    </source>
</reference>
<feature type="region of interest" description="Disordered" evidence="1">
    <location>
        <begin position="58"/>
        <end position="78"/>
    </location>
</feature>
<gene>
    <name evidence="2" type="ORF">THAOC_27726</name>
</gene>
<evidence type="ECO:0000256" key="1">
    <source>
        <dbReference type="SAM" id="MobiDB-lite"/>
    </source>
</evidence>
<comment type="caution">
    <text evidence="2">The sequence shown here is derived from an EMBL/GenBank/DDBJ whole genome shotgun (WGS) entry which is preliminary data.</text>
</comment>
<feature type="non-terminal residue" evidence="2">
    <location>
        <position position="123"/>
    </location>
</feature>
<name>K0RVQ2_THAOC</name>
<organism evidence="2 3">
    <name type="scientific">Thalassiosira oceanica</name>
    <name type="common">Marine diatom</name>
    <dbReference type="NCBI Taxonomy" id="159749"/>
    <lineage>
        <taxon>Eukaryota</taxon>
        <taxon>Sar</taxon>
        <taxon>Stramenopiles</taxon>
        <taxon>Ochrophyta</taxon>
        <taxon>Bacillariophyta</taxon>
        <taxon>Coscinodiscophyceae</taxon>
        <taxon>Thalassiosirophycidae</taxon>
        <taxon>Thalassiosirales</taxon>
        <taxon>Thalassiosiraceae</taxon>
        <taxon>Thalassiosira</taxon>
    </lineage>
</organism>